<organism evidence="1 2">
    <name type="scientific">Lates calcarifer</name>
    <name type="common">Barramundi</name>
    <name type="synonym">Holocentrus calcarifer</name>
    <dbReference type="NCBI Taxonomy" id="8187"/>
    <lineage>
        <taxon>Eukaryota</taxon>
        <taxon>Metazoa</taxon>
        <taxon>Chordata</taxon>
        <taxon>Craniata</taxon>
        <taxon>Vertebrata</taxon>
        <taxon>Euteleostomi</taxon>
        <taxon>Actinopterygii</taxon>
        <taxon>Neopterygii</taxon>
        <taxon>Teleostei</taxon>
        <taxon>Neoteleostei</taxon>
        <taxon>Acanthomorphata</taxon>
        <taxon>Carangaria</taxon>
        <taxon>Carangaria incertae sedis</taxon>
        <taxon>Centropomidae</taxon>
        <taxon>Lates</taxon>
    </lineage>
</organism>
<dbReference type="InParanoid" id="A0A4W6EAB2"/>
<proteinExistence type="predicted"/>
<name>A0A4W6EAB2_LATCA</name>
<dbReference type="GeneTree" id="ENSGT00940000177091"/>
<dbReference type="Ensembl" id="ENSLCAT00010035353.1">
    <property type="protein sequence ID" value="ENSLCAP00010034540.1"/>
    <property type="gene ID" value="ENSLCAG00010016227.1"/>
</dbReference>
<evidence type="ECO:0000313" key="2">
    <source>
        <dbReference type="Proteomes" id="UP000314980"/>
    </source>
</evidence>
<reference evidence="1" key="2">
    <citation type="submission" date="2025-08" db="UniProtKB">
        <authorList>
            <consortium name="Ensembl"/>
        </authorList>
    </citation>
    <scope>IDENTIFICATION</scope>
</reference>
<reference evidence="1" key="3">
    <citation type="submission" date="2025-09" db="UniProtKB">
        <authorList>
            <consortium name="Ensembl"/>
        </authorList>
    </citation>
    <scope>IDENTIFICATION</scope>
</reference>
<keyword evidence="2" id="KW-1185">Reference proteome</keyword>
<sequence length="194" mass="21268">VHPLDDVTTVVEDTADVLCVDGTGEVRVTVMFPIAARRKLISDEELGSSHSGVFISIWNIAVFREIILQFRFSSQNLVKQGGLCVEPVGPDGSEEVQRFSQPIGGVVLSDHHVVAAAGCYKDDGPLNPLPAFVPLSSHIKHTDREETCQCLVTESVPVFDQLIFIGAFETRLHAIVLPQLLSMLKELLPDKQRV</sequence>
<accession>A0A4W6EAB2</accession>
<evidence type="ECO:0000313" key="1">
    <source>
        <dbReference type="Ensembl" id="ENSLCAP00010034540.1"/>
    </source>
</evidence>
<reference evidence="2" key="1">
    <citation type="submission" date="2015-09" db="EMBL/GenBank/DDBJ databases">
        <authorList>
            <person name="Sai Rama Sridatta P."/>
        </authorList>
    </citation>
    <scope>NUCLEOTIDE SEQUENCE [LARGE SCALE GENOMIC DNA]</scope>
</reference>
<dbReference type="Proteomes" id="UP000314980">
    <property type="component" value="Unassembled WGS sequence"/>
</dbReference>
<dbReference type="AlphaFoldDB" id="A0A4W6EAB2"/>
<protein>
    <submittedName>
        <fullName evidence="1">Uncharacterized protein</fullName>
    </submittedName>
</protein>